<proteinExistence type="predicted"/>
<feature type="signal peptide" evidence="2">
    <location>
        <begin position="1"/>
        <end position="27"/>
    </location>
</feature>
<dbReference type="Pfam" id="PF13511">
    <property type="entry name" value="DUF4124"/>
    <property type="match status" value="1"/>
</dbReference>
<reference evidence="4" key="1">
    <citation type="submission" date="2020-12" db="EMBL/GenBank/DDBJ databases">
        <title>Geomonas sp. Red875, isolated from river sediment.</title>
        <authorList>
            <person name="Xu Z."/>
            <person name="Zhang Z."/>
            <person name="Masuda Y."/>
            <person name="Itoh H."/>
            <person name="Senoo K."/>
        </authorList>
    </citation>
    <scope>NUCLEOTIDE SEQUENCE</scope>
    <source>
        <strain evidence="4">Red875</strain>
    </source>
</reference>
<keyword evidence="2" id="KW-0732">Signal</keyword>
<sequence length="188" mass="20052">MTKVSGSALIFLLLAGLLLLAGSTAFADLYQYTDRNGVVTVTDKLDSVPKKYRATMKVTREEPKAAPQLPTASSVEMGAAQEAAPSAAPPKATADAGRRGWVTPVLVLVGLAAGFFIVLRLTRNLVSAQLAKVIYLVFFLGVSVFLYKSYAEHLVEGTLGMKQKVLGMFKKANARESSALEETRGAAK</sequence>
<keyword evidence="1" id="KW-0812">Transmembrane</keyword>
<evidence type="ECO:0000256" key="2">
    <source>
        <dbReference type="SAM" id="SignalP"/>
    </source>
</evidence>
<keyword evidence="1" id="KW-1133">Transmembrane helix</keyword>
<evidence type="ECO:0000259" key="3">
    <source>
        <dbReference type="Pfam" id="PF13511"/>
    </source>
</evidence>
<dbReference type="Proteomes" id="UP000636888">
    <property type="component" value="Unassembled WGS sequence"/>
</dbReference>
<keyword evidence="5" id="KW-1185">Reference proteome</keyword>
<dbReference type="AlphaFoldDB" id="A0A8J7S9L7"/>
<organism evidence="4 5">
    <name type="scientific">Geomesophilobacter sediminis</name>
    <dbReference type="NCBI Taxonomy" id="2798584"/>
    <lineage>
        <taxon>Bacteria</taxon>
        <taxon>Pseudomonadati</taxon>
        <taxon>Thermodesulfobacteriota</taxon>
        <taxon>Desulfuromonadia</taxon>
        <taxon>Geobacterales</taxon>
        <taxon>Geobacteraceae</taxon>
        <taxon>Geomesophilobacter</taxon>
    </lineage>
</organism>
<keyword evidence="1" id="KW-0472">Membrane</keyword>
<evidence type="ECO:0000256" key="1">
    <source>
        <dbReference type="SAM" id="Phobius"/>
    </source>
</evidence>
<evidence type="ECO:0000313" key="4">
    <source>
        <dbReference type="EMBL" id="MBJ6726910.1"/>
    </source>
</evidence>
<dbReference type="InterPro" id="IPR025392">
    <property type="entry name" value="DUF4124"/>
</dbReference>
<evidence type="ECO:0000313" key="5">
    <source>
        <dbReference type="Proteomes" id="UP000636888"/>
    </source>
</evidence>
<protein>
    <submittedName>
        <fullName evidence="4">DUF4124 domain-containing protein</fullName>
    </submittedName>
</protein>
<feature type="chain" id="PRO_5035296831" evidence="2">
    <location>
        <begin position="28"/>
        <end position="188"/>
    </location>
</feature>
<comment type="caution">
    <text evidence="4">The sequence shown here is derived from an EMBL/GenBank/DDBJ whole genome shotgun (WGS) entry which is preliminary data.</text>
</comment>
<accession>A0A8J7S9L7</accession>
<feature type="transmembrane region" description="Helical" evidence="1">
    <location>
        <begin position="133"/>
        <end position="151"/>
    </location>
</feature>
<feature type="domain" description="DUF4124" evidence="3">
    <location>
        <begin position="17"/>
        <end position="70"/>
    </location>
</feature>
<dbReference type="EMBL" id="JAEMHM010000018">
    <property type="protein sequence ID" value="MBJ6726910.1"/>
    <property type="molecule type" value="Genomic_DNA"/>
</dbReference>
<name>A0A8J7S9L7_9BACT</name>
<feature type="transmembrane region" description="Helical" evidence="1">
    <location>
        <begin position="101"/>
        <end position="121"/>
    </location>
</feature>
<gene>
    <name evidence="4" type="ORF">JFN93_19545</name>
</gene>
<dbReference type="RefSeq" id="WP_199385825.1">
    <property type="nucleotide sequence ID" value="NZ_JAEMHM010000018.1"/>
</dbReference>